<protein>
    <recommendedName>
        <fullName evidence="4">JmjC domain-containing protein</fullName>
    </recommendedName>
</protein>
<proteinExistence type="predicted"/>
<organism evidence="5 6">
    <name type="scientific">Molorchus minor</name>
    <dbReference type="NCBI Taxonomy" id="1323400"/>
    <lineage>
        <taxon>Eukaryota</taxon>
        <taxon>Metazoa</taxon>
        <taxon>Ecdysozoa</taxon>
        <taxon>Arthropoda</taxon>
        <taxon>Hexapoda</taxon>
        <taxon>Insecta</taxon>
        <taxon>Pterygota</taxon>
        <taxon>Neoptera</taxon>
        <taxon>Endopterygota</taxon>
        <taxon>Coleoptera</taxon>
        <taxon>Polyphaga</taxon>
        <taxon>Cucujiformia</taxon>
        <taxon>Chrysomeloidea</taxon>
        <taxon>Cerambycidae</taxon>
        <taxon>Lamiinae</taxon>
        <taxon>Monochamini</taxon>
        <taxon>Molorchus</taxon>
    </lineage>
</organism>
<evidence type="ECO:0000259" key="4">
    <source>
        <dbReference type="PROSITE" id="PS51184"/>
    </source>
</evidence>
<dbReference type="PANTHER" id="PTHR12461:SF43">
    <property type="entry name" value="HSPB1-ASSOCIATED PROTEIN 1"/>
    <property type="match status" value="1"/>
</dbReference>
<keyword evidence="2" id="KW-0963">Cytoplasm</keyword>
<dbReference type="Gene3D" id="2.60.120.650">
    <property type="entry name" value="Cupin"/>
    <property type="match status" value="1"/>
</dbReference>
<dbReference type="PROSITE" id="PS51184">
    <property type="entry name" value="JMJC"/>
    <property type="match status" value="1"/>
</dbReference>
<dbReference type="EMBL" id="JAPWTJ010000489">
    <property type="protein sequence ID" value="KAJ8977964.1"/>
    <property type="molecule type" value="Genomic_DNA"/>
</dbReference>
<feature type="domain" description="JmjC" evidence="4">
    <location>
        <begin position="1"/>
        <end position="62"/>
    </location>
</feature>
<accession>A0ABQ9JK29</accession>
<reference evidence="5" key="1">
    <citation type="journal article" date="2023" name="Insect Mol. Biol.">
        <title>Genome sequencing provides insights into the evolution of gene families encoding plant cell wall-degrading enzymes in longhorned beetles.</title>
        <authorList>
            <person name="Shin N.R."/>
            <person name="Okamura Y."/>
            <person name="Kirsch R."/>
            <person name="Pauchet Y."/>
        </authorList>
    </citation>
    <scope>NUCLEOTIDE SEQUENCE</scope>
    <source>
        <strain evidence="5">MMC_N1</strain>
    </source>
</reference>
<evidence type="ECO:0000256" key="1">
    <source>
        <dbReference type="ARBA" id="ARBA00004496"/>
    </source>
</evidence>
<sequence length="125" mass="14561">METSFISLSNFRKIVLNPGEVLYLPHKWWHYVEHLETAISINVWIPSPDDDRERLKESIVQLLVKQMTNVSDDETNRCILNPNMEEIVLNSDFNSILKTMSFCKNVGKDKLKIEEKTEGVVNVRI</sequence>
<dbReference type="Proteomes" id="UP001162164">
    <property type="component" value="Unassembled WGS sequence"/>
</dbReference>
<evidence type="ECO:0000313" key="5">
    <source>
        <dbReference type="EMBL" id="KAJ8977964.1"/>
    </source>
</evidence>
<comment type="caution">
    <text evidence="5">The sequence shown here is derived from an EMBL/GenBank/DDBJ whole genome shotgun (WGS) entry which is preliminary data.</text>
</comment>
<name>A0ABQ9JK29_9CUCU</name>
<dbReference type="InterPro" id="IPR003347">
    <property type="entry name" value="JmjC_dom"/>
</dbReference>
<dbReference type="Pfam" id="PF13621">
    <property type="entry name" value="Cupin_8"/>
    <property type="match status" value="1"/>
</dbReference>
<dbReference type="PANTHER" id="PTHR12461">
    <property type="entry name" value="HYPOXIA-INDUCIBLE FACTOR 1 ALPHA INHIBITOR-RELATED"/>
    <property type="match status" value="1"/>
</dbReference>
<comment type="subcellular location">
    <subcellularLocation>
        <location evidence="1">Cytoplasm</location>
    </subcellularLocation>
</comment>
<evidence type="ECO:0000256" key="3">
    <source>
        <dbReference type="ARBA" id="ARBA00037342"/>
    </source>
</evidence>
<dbReference type="InterPro" id="IPR041667">
    <property type="entry name" value="Cupin_8"/>
</dbReference>
<keyword evidence="6" id="KW-1185">Reference proteome</keyword>
<gene>
    <name evidence="5" type="ORF">NQ317_008156</name>
</gene>
<comment type="function">
    <text evidence="3">May play a role in cellular stress response.</text>
</comment>
<evidence type="ECO:0000313" key="6">
    <source>
        <dbReference type="Proteomes" id="UP001162164"/>
    </source>
</evidence>
<dbReference type="SUPFAM" id="SSF51197">
    <property type="entry name" value="Clavaminate synthase-like"/>
    <property type="match status" value="1"/>
</dbReference>
<evidence type="ECO:0000256" key="2">
    <source>
        <dbReference type="ARBA" id="ARBA00022490"/>
    </source>
</evidence>